<name>A0A1J1J1K3_9DIPT</name>
<reference evidence="2 3" key="1">
    <citation type="submission" date="2015-04" db="EMBL/GenBank/DDBJ databases">
        <authorList>
            <person name="Syromyatnikov M.Y."/>
            <person name="Popov V.N."/>
        </authorList>
    </citation>
    <scope>NUCLEOTIDE SEQUENCE [LARGE SCALE GENOMIC DNA]</scope>
</reference>
<accession>A0A1J1J1K3</accession>
<dbReference type="AlphaFoldDB" id="A0A1J1J1K3"/>
<sequence>MLLFAACYVDAYVYVSDRQSVNVGQYNSTQDENSSLRKERRCNVNDDDDDDLKENTEEKK</sequence>
<protein>
    <submittedName>
        <fullName evidence="2">CLUMA_CG018458, isoform A</fullName>
    </submittedName>
</protein>
<proteinExistence type="predicted"/>
<organism evidence="2 3">
    <name type="scientific">Clunio marinus</name>
    <dbReference type="NCBI Taxonomy" id="568069"/>
    <lineage>
        <taxon>Eukaryota</taxon>
        <taxon>Metazoa</taxon>
        <taxon>Ecdysozoa</taxon>
        <taxon>Arthropoda</taxon>
        <taxon>Hexapoda</taxon>
        <taxon>Insecta</taxon>
        <taxon>Pterygota</taxon>
        <taxon>Neoptera</taxon>
        <taxon>Endopterygota</taxon>
        <taxon>Diptera</taxon>
        <taxon>Nematocera</taxon>
        <taxon>Chironomoidea</taxon>
        <taxon>Chironomidae</taxon>
        <taxon>Clunio</taxon>
    </lineage>
</organism>
<gene>
    <name evidence="2" type="ORF">CLUMA_CG018458</name>
</gene>
<feature type="compositionally biased region" description="Polar residues" evidence="1">
    <location>
        <begin position="21"/>
        <end position="33"/>
    </location>
</feature>
<evidence type="ECO:0000313" key="3">
    <source>
        <dbReference type="Proteomes" id="UP000183832"/>
    </source>
</evidence>
<dbReference type="Proteomes" id="UP000183832">
    <property type="component" value="Unassembled WGS sequence"/>
</dbReference>
<keyword evidence="3" id="KW-1185">Reference proteome</keyword>
<evidence type="ECO:0000313" key="2">
    <source>
        <dbReference type="EMBL" id="CRL05636.1"/>
    </source>
</evidence>
<evidence type="ECO:0000256" key="1">
    <source>
        <dbReference type="SAM" id="MobiDB-lite"/>
    </source>
</evidence>
<feature type="region of interest" description="Disordered" evidence="1">
    <location>
        <begin position="21"/>
        <end position="60"/>
    </location>
</feature>
<dbReference type="EMBL" id="CVRI01000064">
    <property type="protein sequence ID" value="CRL05636.1"/>
    <property type="molecule type" value="Genomic_DNA"/>
</dbReference>
<feature type="compositionally biased region" description="Basic and acidic residues" evidence="1">
    <location>
        <begin position="34"/>
        <end position="44"/>
    </location>
</feature>